<dbReference type="SUPFAM" id="SSF55174">
    <property type="entry name" value="Alpha-L RNA-binding motif"/>
    <property type="match status" value="1"/>
</dbReference>
<dbReference type="RefSeq" id="WP_174182988.1">
    <property type="nucleotide sequence ID" value="NZ_FUXM01000007.1"/>
</dbReference>
<dbReference type="Gene3D" id="3.30.2350.10">
    <property type="entry name" value="Pseudouridine synthase"/>
    <property type="match status" value="1"/>
</dbReference>
<keyword evidence="11" id="KW-1185">Reference proteome</keyword>
<dbReference type="AlphaFoldDB" id="A0A1T4NMV3"/>
<dbReference type="InterPro" id="IPR006145">
    <property type="entry name" value="PsdUridine_synth_RsuA/RluA"/>
</dbReference>
<gene>
    <name evidence="10" type="ORF">SAMN02745885_00980</name>
</gene>
<evidence type="ECO:0000256" key="7">
    <source>
        <dbReference type="RuleBase" id="RU362028"/>
    </source>
</evidence>
<dbReference type="FunFam" id="3.30.2350.10:FF:000006">
    <property type="entry name" value="Pseudouridine synthase"/>
    <property type="match status" value="1"/>
</dbReference>
<dbReference type="Pfam" id="PF01479">
    <property type="entry name" value="S4"/>
    <property type="match status" value="1"/>
</dbReference>
<dbReference type="InterPro" id="IPR050188">
    <property type="entry name" value="RluA_PseudoU_synthase"/>
</dbReference>
<dbReference type="EMBL" id="FUXM01000007">
    <property type="protein sequence ID" value="SJZ80523.1"/>
    <property type="molecule type" value="Genomic_DNA"/>
</dbReference>
<evidence type="ECO:0000256" key="4">
    <source>
        <dbReference type="ARBA" id="ARBA00023235"/>
    </source>
</evidence>
<evidence type="ECO:0000256" key="1">
    <source>
        <dbReference type="ARBA" id="ARBA00000073"/>
    </source>
</evidence>
<dbReference type="InterPro" id="IPR020103">
    <property type="entry name" value="PsdUridine_synth_cat_dom_sf"/>
</dbReference>
<feature type="region of interest" description="Disordered" evidence="8">
    <location>
        <begin position="1"/>
        <end position="23"/>
    </location>
</feature>
<keyword evidence="3 6" id="KW-0694">RNA-binding</keyword>
<comment type="similarity">
    <text evidence="2 7">Belongs to the pseudouridine synthase RluA family.</text>
</comment>
<evidence type="ECO:0000256" key="8">
    <source>
        <dbReference type="SAM" id="MobiDB-lite"/>
    </source>
</evidence>
<evidence type="ECO:0000256" key="5">
    <source>
        <dbReference type="PIRSR" id="PIRSR606225-1"/>
    </source>
</evidence>
<dbReference type="GO" id="GO:0000455">
    <property type="term" value="P:enzyme-directed rRNA pseudouridine synthesis"/>
    <property type="evidence" value="ECO:0007669"/>
    <property type="project" value="TreeGrafter"/>
</dbReference>
<dbReference type="Pfam" id="PF00849">
    <property type="entry name" value="PseudoU_synth_2"/>
    <property type="match status" value="1"/>
</dbReference>
<dbReference type="GO" id="GO:0120159">
    <property type="term" value="F:rRNA pseudouridine synthase activity"/>
    <property type="evidence" value="ECO:0007669"/>
    <property type="project" value="UniProtKB-ARBA"/>
</dbReference>
<dbReference type="InterPro" id="IPR006224">
    <property type="entry name" value="PsdUridine_synth_RluA-like_CS"/>
</dbReference>
<dbReference type="GO" id="GO:0003723">
    <property type="term" value="F:RNA binding"/>
    <property type="evidence" value="ECO:0007669"/>
    <property type="project" value="UniProtKB-KW"/>
</dbReference>
<name>A0A1T4NMV3_9FIRM</name>
<dbReference type="InterPro" id="IPR006225">
    <property type="entry name" value="PsdUridine_synth_RluC/D"/>
</dbReference>
<dbReference type="Gene3D" id="3.10.290.10">
    <property type="entry name" value="RNA-binding S4 domain"/>
    <property type="match status" value="1"/>
</dbReference>
<accession>A0A1T4NMV3</accession>
<dbReference type="InterPro" id="IPR002942">
    <property type="entry name" value="S4_RNA-bd"/>
</dbReference>
<sequence length="333" mass="37757">MKVNEFWPEDEEDLESEAETAEVEERSWQVEREWAGTRLDLALARKYDDLSRSRVQTLIDEGQVQVNGQKTKANYKLKAGDEVNLQVPAPRPLTVEPEPIPLEVVYEDQDVIVINKPRGLVVHPAVGHWTGTLVNALLWHCKDLSGINGQLRPGIVHRLDRDTSGLLMVAKNDWAHQQLALQIKERSVNRRYLALVHGNITEPAGIVDAPIGRDPKDRQRMAVNVKNGKPALTRYWVKERFGDYTLLECKLETGRTHQIRVHMAYLGFPVVGDPKYGPQKAHFGLAGQMLHAYLLGFKHPRTGEYLEFTAPLPAEMEDVLAQLRRRYAAASEN</sequence>
<dbReference type="Proteomes" id="UP000189933">
    <property type="component" value="Unassembled WGS sequence"/>
</dbReference>
<comment type="catalytic activity">
    <reaction evidence="1 7">
        <text>a uridine in RNA = a pseudouridine in RNA</text>
        <dbReference type="Rhea" id="RHEA:48348"/>
        <dbReference type="Rhea" id="RHEA-COMP:12068"/>
        <dbReference type="Rhea" id="RHEA-COMP:12069"/>
        <dbReference type="ChEBI" id="CHEBI:65314"/>
        <dbReference type="ChEBI" id="CHEBI:65315"/>
    </reaction>
</comment>
<feature type="active site" evidence="5">
    <location>
        <position position="160"/>
    </location>
</feature>
<dbReference type="CDD" id="cd00165">
    <property type="entry name" value="S4"/>
    <property type="match status" value="1"/>
</dbReference>
<dbReference type="SUPFAM" id="SSF55120">
    <property type="entry name" value="Pseudouridine synthase"/>
    <property type="match status" value="1"/>
</dbReference>
<protein>
    <recommendedName>
        <fullName evidence="7">Pseudouridine synthase</fullName>
        <ecNumber evidence="7">5.4.99.-</ecNumber>
    </recommendedName>
</protein>
<dbReference type="CDD" id="cd02869">
    <property type="entry name" value="PseudoU_synth_RluA_like"/>
    <property type="match status" value="1"/>
</dbReference>
<feature type="compositionally biased region" description="Acidic residues" evidence="8">
    <location>
        <begin position="7"/>
        <end position="22"/>
    </location>
</feature>
<feature type="domain" description="RNA-binding S4" evidence="9">
    <location>
        <begin position="37"/>
        <end position="101"/>
    </location>
</feature>
<keyword evidence="4 7" id="KW-0413">Isomerase</keyword>
<dbReference type="PANTHER" id="PTHR21600">
    <property type="entry name" value="MITOCHONDRIAL RNA PSEUDOURIDINE SYNTHASE"/>
    <property type="match status" value="1"/>
</dbReference>
<dbReference type="SMART" id="SM00363">
    <property type="entry name" value="S4"/>
    <property type="match status" value="1"/>
</dbReference>
<proteinExistence type="inferred from homology"/>
<dbReference type="PROSITE" id="PS01129">
    <property type="entry name" value="PSI_RLU"/>
    <property type="match status" value="1"/>
</dbReference>
<dbReference type="EC" id="5.4.99.-" evidence="7"/>
<organism evidence="10 11">
    <name type="scientific">Carboxydocella sporoproducens DSM 16521</name>
    <dbReference type="NCBI Taxonomy" id="1121270"/>
    <lineage>
        <taxon>Bacteria</taxon>
        <taxon>Bacillati</taxon>
        <taxon>Bacillota</taxon>
        <taxon>Clostridia</taxon>
        <taxon>Eubacteriales</taxon>
        <taxon>Clostridiales Family XVI. Incertae Sedis</taxon>
        <taxon>Carboxydocella</taxon>
    </lineage>
</organism>
<evidence type="ECO:0000259" key="9">
    <source>
        <dbReference type="SMART" id="SM00363"/>
    </source>
</evidence>
<comment type="function">
    <text evidence="7">Responsible for synthesis of pseudouridine from uracil.</text>
</comment>
<evidence type="ECO:0000256" key="2">
    <source>
        <dbReference type="ARBA" id="ARBA00010876"/>
    </source>
</evidence>
<dbReference type="PROSITE" id="PS50889">
    <property type="entry name" value="S4"/>
    <property type="match status" value="1"/>
</dbReference>
<reference evidence="11" key="1">
    <citation type="submission" date="2017-02" db="EMBL/GenBank/DDBJ databases">
        <authorList>
            <person name="Varghese N."/>
            <person name="Submissions S."/>
        </authorList>
    </citation>
    <scope>NUCLEOTIDE SEQUENCE [LARGE SCALE GENOMIC DNA]</scope>
    <source>
        <strain evidence="11">DSM 16521</strain>
    </source>
</reference>
<evidence type="ECO:0000313" key="11">
    <source>
        <dbReference type="Proteomes" id="UP000189933"/>
    </source>
</evidence>
<dbReference type="NCBIfam" id="TIGR00005">
    <property type="entry name" value="rluA_subfam"/>
    <property type="match status" value="1"/>
</dbReference>
<evidence type="ECO:0000256" key="6">
    <source>
        <dbReference type="PROSITE-ProRule" id="PRU00182"/>
    </source>
</evidence>
<dbReference type="InterPro" id="IPR036986">
    <property type="entry name" value="S4_RNA-bd_sf"/>
</dbReference>
<evidence type="ECO:0000256" key="3">
    <source>
        <dbReference type="ARBA" id="ARBA00022884"/>
    </source>
</evidence>
<evidence type="ECO:0000313" key="10">
    <source>
        <dbReference type="EMBL" id="SJZ80523.1"/>
    </source>
</evidence>
<dbReference type="PANTHER" id="PTHR21600:SF44">
    <property type="entry name" value="RIBOSOMAL LARGE SUBUNIT PSEUDOURIDINE SYNTHASE D"/>
    <property type="match status" value="1"/>
</dbReference>